<evidence type="ECO:0000256" key="1">
    <source>
        <dbReference type="SAM" id="MobiDB-lite"/>
    </source>
</evidence>
<dbReference type="OrthoDB" id="5616307at2"/>
<reference evidence="2 3" key="1">
    <citation type="submission" date="2019-07" db="EMBL/GenBank/DDBJ databases">
        <title>Genomic Encyclopedia of Type Strains, Phase I: the one thousand microbial genomes (KMG-I) project.</title>
        <authorList>
            <person name="Kyrpides N."/>
        </authorList>
    </citation>
    <scope>NUCLEOTIDE SEQUENCE [LARGE SCALE GENOMIC DNA]</scope>
    <source>
        <strain evidence="2 3">DSM 375</strain>
    </source>
</reference>
<dbReference type="EMBL" id="VLKG01000006">
    <property type="protein sequence ID" value="TWH64908.1"/>
    <property type="molecule type" value="Genomic_DNA"/>
</dbReference>
<name>A0A562I2I7_9GAMM</name>
<feature type="region of interest" description="Disordered" evidence="1">
    <location>
        <begin position="57"/>
        <end position="91"/>
    </location>
</feature>
<evidence type="ECO:0000313" key="3">
    <source>
        <dbReference type="Proteomes" id="UP000319627"/>
    </source>
</evidence>
<evidence type="ECO:0008006" key="4">
    <source>
        <dbReference type="Google" id="ProtNLM"/>
    </source>
</evidence>
<proteinExistence type="predicted"/>
<gene>
    <name evidence="2" type="ORF">LX59_01849</name>
</gene>
<dbReference type="Pfam" id="PF07023">
    <property type="entry name" value="DUF1315"/>
    <property type="match status" value="1"/>
</dbReference>
<organism evidence="2 3">
    <name type="scientific">Azomonas agilis</name>
    <dbReference type="NCBI Taxonomy" id="116849"/>
    <lineage>
        <taxon>Bacteria</taxon>
        <taxon>Pseudomonadati</taxon>
        <taxon>Pseudomonadota</taxon>
        <taxon>Gammaproteobacteria</taxon>
        <taxon>Pseudomonadales</taxon>
        <taxon>Pseudomonadaceae</taxon>
        <taxon>Azomonas</taxon>
    </lineage>
</organism>
<dbReference type="RefSeq" id="WP_144571559.1">
    <property type="nucleotide sequence ID" value="NZ_VLKG01000006.1"/>
</dbReference>
<sequence length="91" mass="10529">MSSFLTAIEQITPEIYESLKQAVELGKWENGNKLTPEQRDLCMQAMIAWENKNLPEEQRTGYMGGQTCSSSKNKRREFPDLFLTETSETRH</sequence>
<keyword evidence="3" id="KW-1185">Reference proteome</keyword>
<comment type="caution">
    <text evidence="2">The sequence shown here is derived from an EMBL/GenBank/DDBJ whole genome shotgun (WGS) entry which is preliminary data.</text>
</comment>
<protein>
    <recommendedName>
        <fullName evidence="4">DUF1315 family protein</fullName>
    </recommendedName>
</protein>
<dbReference type="Proteomes" id="UP000319627">
    <property type="component" value="Unassembled WGS sequence"/>
</dbReference>
<evidence type="ECO:0000313" key="2">
    <source>
        <dbReference type="EMBL" id="TWH64908.1"/>
    </source>
</evidence>
<dbReference type="AlphaFoldDB" id="A0A562I2I7"/>
<accession>A0A562I2I7</accession>
<dbReference type="InterPro" id="IPR009749">
    <property type="entry name" value="DUF1315"/>
</dbReference>